<accession>A0AAD9HI69</accession>
<evidence type="ECO:0000313" key="3">
    <source>
        <dbReference type="EMBL" id="KAK2028492.1"/>
    </source>
</evidence>
<dbReference type="EMBL" id="MU842877">
    <property type="protein sequence ID" value="KAK2028492.1"/>
    <property type="molecule type" value="Genomic_DNA"/>
</dbReference>
<dbReference type="Proteomes" id="UP001232148">
    <property type="component" value="Unassembled WGS sequence"/>
</dbReference>
<feature type="compositionally biased region" description="Basic and acidic residues" evidence="1">
    <location>
        <begin position="58"/>
        <end position="74"/>
    </location>
</feature>
<dbReference type="PANTHER" id="PTHR39607">
    <property type="entry name" value="XANTHOCILLIN BIOSYNTHESIS CLUSTER TRANSCRIPTION FACTOR XANC-RELATED"/>
    <property type="match status" value="1"/>
</dbReference>
<reference evidence="3" key="1">
    <citation type="submission" date="2021-06" db="EMBL/GenBank/DDBJ databases">
        <title>Comparative genomics, transcriptomics and evolutionary studies reveal genomic signatures of adaptation to plant cell wall in hemibiotrophic fungi.</title>
        <authorList>
            <consortium name="DOE Joint Genome Institute"/>
            <person name="Baroncelli R."/>
            <person name="Diaz J.F."/>
            <person name="Benocci T."/>
            <person name="Peng M."/>
            <person name="Battaglia E."/>
            <person name="Haridas S."/>
            <person name="Andreopoulos W."/>
            <person name="Labutti K."/>
            <person name="Pangilinan J."/>
            <person name="Floch G.L."/>
            <person name="Makela M.R."/>
            <person name="Henrissat B."/>
            <person name="Grigoriev I.V."/>
            <person name="Crouch J.A."/>
            <person name="De Vries R.P."/>
            <person name="Sukno S.A."/>
            <person name="Thon M.R."/>
        </authorList>
    </citation>
    <scope>NUCLEOTIDE SEQUENCE</scope>
    <source>
        <strain evidence="3">MAFF235873</strain>
    </source>
</reference>
<feature type="region of interest" description="Disordered" evidence="1">
    <location>
        <begin position="137"/>
        <end position="156"/>
    </location>
</feature>
<dbReference type="CDD" id="cd14688">
    <property type="entry name" value="bZIP_YAP"/>
    <property type="match status" value="1"/>
</dbReference>
<feature type="compositionally biased region" description="Polar residues" evidence="1">
    <location>
        <begin position="1"/>
        <end position="11"/>
    </location>
</feature>
<organism evidence="3 4">
    <name type="scientific">Colletotrichum zoysiae</name>
    <dbReference type="NCBI Taxonomy" id="1216348"/>
    <lineage>
        <taxon>Eukaryota</taxon>
        <taxon>Fungi</taxon>
        <taxon>Dikarya</taxon>
        <taxon>Ascomycota</taxon>
        <taxon>Pezizomycotina</taxon>
        <taxon>Sordariomycetes</taxon>
        <taxon>Hypocreomycetidae</taxon>
        <taxon>Glomerellales</taxon>
        <taxon>Glomerellaceae</taxon>
        <taxon>Colletotrichum</taxon>
        <taxon>Colletotrichum graminicola species complex</taxon>
    </lineage>
</organism>
<dbReference type="PROSITE" id="PS00036">
    <property type="entry name" value="BZIP_BASIC"/>
    <property type="match status" value="1"/>
</dbReference>
<evidence type="ECO:0000313" key="4">
    <source>
        <dbReference type="Proteomes" id="UP001232148"/>
    </source>
</evidence>
<feature type="compositionally biased region" description="Basic residues" evidence="1">
    <location>
        <begin position="14"/>
        <end position="28"/>
    </location>
</feature>
<evidence type="ECO:0000256" key="1">
    <source>
        <dbReference type="SAM" id="MobiDB-lite"/>
    </source>
</evidence>
<dbReference type="InterPro" id="IPR004827">
    <property type="entry name" value="bZIP"/>
</dbReference>
<name>A0AAD9HI69_9PEZI</name>
<feature type="region of interest" description="Disordered" evidence="1">
    <location>
        <begin position="1"/>
        <end position="98"/>
    </location>
</feature>
<proteinExistence type="predicted"/>
<dbReference type="GO" id="GO:0003700">
    <property type="term" value="F:DNA-binding transcription factor activity"/>
    <property type="evidence" value="ECO:0007669"/>
    <property type="project" value="InterPro"/>
</dbReference>
<dbReference type="AlphaFoldDB" id="A0AAD9HI69"/>
<protein>
    <recommendedName>
        <fullName evidence="2">BZIP domain-containing protein</fullName>
    </recommendedName>
</protein>
<gene>
    <name evidence="3" type="ORF">LX32DRAFT_693989</name>
</gene>
<dbReference type="PANTHER" id="PTHR39607:SF2">
    <property type="entry name" value="BZIP DOMAIN-CONTAINING PROTEIN"/>
    <property type="match status" value="1"/>
</dbReference>
<evidence type="ECO:0000259" key="2">
    <source>
        <dbReference type="PROSITE" id="PS00036"/>
    </source>
</evidence>
<sequence length="183" mass="20285">MSSKASKPSEPNSKKQHSPKANSKSKSKSKNDDWADITDPEERRRIQNRLAQRKFRKKTQDSKEKAVRDAHNEANAHNSYAVASPSAAPAAEEESGLPWGSINFNHVIARGHERESQRGSGRDDYVREDPHYAAGYAASYTGGYNQPASYGSSGGEDYYYDGESPFFFDYDQSGDVSQGHFGP</sequence>
<keyword evidence="4" id="KW-1185">Reference proteome</keyword>
<comment type="caution">
    <text evidence="3">The sequence shown here is derived from an EMBL/GenBank/DDBJ whole genome shotgun (WGS) entry which is preliminary data.</text>
</comment>
<dbReference type="InterPro" id="IPR052635">
    <property type="entry name" value="Sec_Metab_Biosynth_Reg"/>
</dbReference>
<feature type="domain" description="BZIP" evidence="2">
    <location>
        <begin position="43"/>
        <end position="58"/>
    </location>
</feature>